<dbReference type="Proteomes" id="UP001360953">
    <property type="component" value="Unassembled WGS sequence"/>
</dbReference>
<keyword evidence="2" id="KW-1185">Reference proteome</keyword>
<dbReference type="EMBL" id="JBBPEH010000002">
    <property type="protein sequence ID" value="KAK7542344.1"/>
    <property type="molecule type" value="Genomic_DNA"/>
</dbReference>
<proteinExistence type="predicted"/>
<accession>A0ABR1M5W1</accession>
<protein>
    <submittedName>
        <fullName evidence="1">Uncharacterized protein</fullName>
    </submittedName>
</protein>
<evidence type="ECO:0000313" key="2">
    <source>
        <dbReference type="Proteomes" id="UP001360953"/>
    </source>
</evidence>
<organism evidence="1 2">
    <name type="scientific">Phyllosticta citribraziliensis</name>
    <dbReference type="NCBI Taxonomy" id="989973"/>
    <lineage>
        <taxon>Eukaryota</taxon>
        <taxon>Fungi</taxon>
        <taxon>Dikarya</taxon>
        <taxon>Ascomycota</taxon>
        <taxon>Pezizomycotina</taxon>
        <taxon>Dothideomycetes</taxon>
        <taxon>Dothideomycetes incertae sedis</taxon>
        <taxon>Botryosphaeriales</taxon>
        <taxon>Phyllostictaceae</taxon>
        <taxon>Phyllosticta</taxon>
    </lineage>
</organism>
<evidence type="ECO:0000313" key="1">
    <source>
        <dbReference type="EMBL" id="KAK7542344.1"/>
    </source>
</evidence>
<sequence length="158" mass="17415">MTAPNGVLSASAVVTHASHAPWTPRSQGYELWRRADLHAARWCLIDAPPPARRGVSFNRGPRLLSESLVMIVSDRPVSSCIVASLPVRGVALGAVSWSLVYPSAESPEPFVFHFRILFGSRDSHWLLLPHFMYVLLWRILGGETCNARGIKSYSVHAA</sequence>
<reference evidence="1 2" key="1">
    <citation type="submission" date="2024-04" db="EMBL/GenBank/DDBJ databases">
        <title>Phyllosticta paracitricarpa is synonymous to the EU quarantine fungus P. citricarpa based on phylogenomic analyses.</title>
        <authorList>
            <consortium name="Lawrence Berkeley National Laboratory"/>
            <person name="Van ingen-buijs V.A."/>
            <person name="Van westerhoven A.C."/>
            <person name="Haridas S."/>
            <person name="Skiadas P."/>
            <person name="Martin F."/>
            <person name="Groenewald J.Z."/>
            <person name="Crous P.W."/>
            <person name="Seidl M.F."/>
        </authorList>
    </citation>
    <scope>NUCLEOTIDE SEQUENCE [LARGE SCALE GENOMIC DNA]</scope>
    <source>
        <strain evidence="1 2">CPC 17464</strain>
    </source>
</reference>
<name>A0ABR1M5W1_9PEZI</name>
<gene>
    <name evidence="1" type="ORF">J3D65DRAFT_210944</name>
</gene>
<dbReference type="RefSeq" id="XP_066658637.1">
    <property type="nucleotide sequence ID" value="XM_066794502.1"/>
</dbReference>
<comment type="caution">
    <text evidence="1">The sequence shown here is derived from an EMBL/GenBank/DDBJ whole genome shotgun (WGS) entry which is preliminary data.</text>
</comment>
<dbReference type="GeneID" id="92027408"/>